<dbReference type="InterPro" id="IPR036846">
    <property type="entry name" value="GM2-AP_sf"/>
</dbReference>
<gene>
    <name evidence="3" type="ORF">GE061_013876</name>
</gene>
<name>A0A8S9XT24_APOLU</name>
<dbReference type="EMBL" id="WIXP02000005">
    <property type="protein sequence ID" value="KAF6210765.1"/>
    <property type="molecule type" value="Genomic_DNA"/>
</dbReference>
<dbReference type="OrthoDB" id="6594689at2759"/>
<proteinExistence type="predicted"/>
<protein>
    <recommendedName>
        <fullName evidence="5">MD-2-related lipid-recognition domain-containing protein</fullName>
    </recommendedName>
</protein>
<evidence type="ECO:0000313" key="3">
    <source>
        <dbReference type="EMBL" id="KAF6210765.1"/>
    </source>
</evidence>
<accession>A0A8S9XT24</accession>
<keyword evidence="4" id="KW-1185">Reference proteome</keyword>
<feature type="chain" id="PRO_5035842553" description="MD-2-related lipid-recognition domain-containing protein" evidence="2">
    <location>
        <begin position="27"/>
        <end position="181"/>
    </location>
</feature>
<evidence type="ECO:0000256" key="2">
    <source>
        <dbReference type="SAM" id="SignalP"/>
    </source>
</evidence>
<feature type="signal peptide" evidence="2">
    <location>
        <begin position="1"/>
        <end position="26"/>
    </location>
</feature>
<sequence>MGFLRSVVSLSCCALIIFLVPRRADGTGCVLEALEDCMTNEEDRRVDIRNLSIGVLDNGRWAIMGKAEMNLRNISKVTVELIKCASKQEPETCSYFTTVSYKNPCKMFESKNELWSSFVQSSEPPMLCPLKGLYSFENSVMDAEAANKKMPGLEGFYWKAKSVFSVGKKQVSCVRMEFLME</sequence>
<evidence type="ECO:0000313" key="4">
    <source>
        <dbReference type="Proteomes" id="UP000466442"/>
    </source>
</evidence>
<organism evidence="3 4">
    <name type="scientific">Apolygus lucorum</name>
    <name type="common">Small green plant bug</name>
    <name type="synonym">Lygocoris lucorum</name>
    <dbReference type="NCBI Taxonomy" id="248454"/>
    <lineage>
        <taxon>Eukaryota</taxon>
        <taxon>Metazoa</taxon>
        <taxon>Ecdysozoa</taxon>
        <taxon>Arthropoda</taxon>
        <taxon>Hexapoda</taxon>
        <taxon>Insecta</taxon>
        <taxon>Pterygota</taxon>
        <taxon>Neoptera</taxon>
        <taxon>Paraneoptera</taxon>
        <taxon>Hemiptera</taxon>
        <taxon>Heteroptera</taxon>
        <taxon>Panheteroptera</taxon>
        <taxon>Cimicomorpha</taxon>
        <taxon>Miridae</taxon>
        <taxon>Mirini</taxon>
        <taxon>Apolygus</taxon>
    </lineage>
</organism>
<evidence type="ECO:0008006" key="5">
    <source>
        <dbReference type="Google" id="ProtNLM"/>
    </source>
</evidence>
<dbReference type="Proteomes" id="UP000466442">
    <property type="component" value="Linkage Group LG5"/>
</dbReference>
<evidence type="ECO:0000256" key="1">
    <source>
        <dbReference type="ARBA" id="ARBA00022729"/>
    </source>
</evidence>
<dbReference type="AlphaFoldDB" id="A0A8S9XT24"/>
<keyword evidence="1 2" id="KW-0732">Signal</keyword>
<comment type="caution">
    <text evidence="3">The sequence shown here is derived from an EMBL/GenBank/DDBJ whole genome shotgun (WGS) entry which is preliminary data.</text>
</comment>
<dbReference type="Gene3D" id="2.70.220.10">
    <property type="entry name" value="Ganglioside GM2 activator"/>
    <property type="match status" value="1"/>
</dbReference>
<reference evidence="3" key="1">
    <citation type="journal article" date="2021" name="Mol. Ecol. Resour.">
        <title>Apolygus lucorum genome provides insights into omnivorousness and mesophyll feeding.</title>
        <authorList>
            <person name="Liu Y."/>
            <person name="Liu H."/>
            <person name="Wang H."/>
            <person name="Huang T."/>
            <person name="Liu B."/>
            <person name="Yang B."/>
            <person name="Yin L."/>
            <person name="Li B."/>
            <person name="Zhang Y."/>
            <person name="Zhang S."/>
            <person name="Jiang F."/>
            <person name="Zhang X."/>
            <person name="Ren Y."/>
            <person name="Wang B."/>
            <person name="Wang S."/>
            <person name="Lu Y."/>
            <person name="Wu K."/>
            <person name="Fan W."/>
            <person name="Wang G."/>
        </authorList>
    </citation>
    <scope>NUCLEOTIDE SEQUENCE</scope>
    <source>
        <strain evidence="3">12Hb</strain>
    </source>
</reference>